<evidence type="ECO:0000313" key="2">
    <source>
        <dbReference type="Proteomes" id="UP000254193"/>
    </source>
</evidence>
<keyword evidence="2" id="KW-1185">Reference proteome</keyword>
<dbReference type="Proteomes" id="UP000254193">
    <property type="component" value="Unassembled WGS sequence"/>
</dbReference>
<sequence length="162" mass="19104">MDKSVKKYGKIYEISLPNGKFAYICRVRQYEFGIFDYLSEKTANMDELLSVGFKTYKACIETAIRKKIWKLIGQVDLEKENIIYPDLAIFLSYNKELFIRQSRVMRNGNPLVVPQKDYIDLLKRGYISGFFDDYKIFELWLSSNIENYPESEGIFPLPSQYL</sequence>
<dbReference type="Pfam" id="PF15428">
    <property type="entry name" value="Imm26"/>
    <property type="match status" value="1"/>
</dbReference>
<name>A0A378VPE7_NEILA</name>
<proteinExistence type="predicted"/>
<dbReference type="RefSeq" id="WP_115119965.1">
    <property type="nucleotide sequence ID" value="NZ_UGRO01000002.1"/>
</dbReference>
<dbReference type="AlphaFoldDB" id="A0A378VPE7"/>
<dbReference type="InterPro" id="IPR029278">
    <property type="entry name" value="Imm26"/>
</dbReference>
<accession>A0A378VPE7</accession>
<evidence type="ECO:0000313" key="1">
    <source>
        <dbReference type="EMBL" id="SUA18118.1"/>
    </source>
</evidence>
<reference evidence="1 2" key="1">
    <citation type="submission" date="2018-06" db="EMBL/GenBank/DDBJ databases">
        <authorList>
            <consortium name="Pathogen Informatics"/>
            <person name="Doyle S."/>
        </authorList>
    </citation>
    <scope>NUCLEOTIDE SEQUENCE [LARGE SCALE GENOMIC DNA]</scope>
    <source>
        <strain evidence="1 2">NCTC10616</strain>
    </source>
</reference>
<gene>
    <name evidence="1" type="ORF">NCTC10616_01839</name>
</gene>
<organism evidence="1 2">
    <name type="scientific">Neisseria lactamica</name>
    <dbReference type="NCBI Taxonomy" id="486"/>
    <lineage>
        <taxon>Bacteria</taxon>
        <taxon>Pseudomonadati</taxon>
        <taxon>Pseudomonadota</taxon>
        <taxon>Betaproteobacteria</taxon>
        <taxon>Neisseriales</taxon>
        <taxon>Neisseriaceae</taxon>
        <taxon>Neisseria</taxon>
    </lineage>
</organism>
<dbReference type="EMBL" id="UGRO01000002">
    <property type="protein sequence ID" value="SUA18118.1"/>
    <property type="molecule type" value="Genomic_DNA"/>
</dbReference>
<protein>
    <submittedName>
        <fullName evidence="1">Uncharacterized protein</fullName>
    </submittedName>
</protein>